<name>A0A1I7ESW8_9FLAO</name>
<evidence type="ECO:0000313" key="1">
    <source>
        <dbReference type="EMBL" id="SFU27006.1"/>
    </source>
</evidence>
<reference evidence="1 2" key="1">
    <citation type="submission" date="2016-10" db="EMBL/GenBank/DDBJ databases">
        <authorList>
            <person name="de Groot N.N."/>
        </authorList>
    </citation>
    <scope>NUCLEOTIDE SEQUENCE [LARGE SCALE GENOMIC DNA]</scope>
    <source>
        <strain evidence="1 2">CGMCC 1.12333</strain>
    </source>
</reference>
<organism evidence="1 2">
    <name type="scientific">Pustulibacterium marinum</name>
    <dbReference type="NCBI Taxonomy" id="1224947"/>
    <lineage>
        <taxon>Bacteria</taxon>
        <taxon>Pseudomonadati</taxon>
        <taxon>Bacteroidota</taxon>
        <taxon>Flavobacteriia</taxon>
        <taxon>Flavobacteriales</taxon>
        <taxon>Flavobacteriaceae</taxon>
        <taxon>Pustulibacterium</taxon>
    </lineage>
</organism>
<gene>
    <name evidence="1" type="ORF">SAMN05216480_10135</name>
</gene>
<dbReference type="Proteomes" id="UP000199138">
    <property type="component" value="Unassembled WGS sequence"/>
</dbReference>
<dbReference type="OrthoDB" id="794403at2"/>
<accession>A0A1I7ESW8</accession>
<protein>
    <submittedName>
        <fullName evidence="1">Uncharacterized protein</fullName>
    </submittedName>
</protein>
<dbReference type="PROSITE" id="PS51257">
    <property type="entry name" value="PROKAR_LIPOPROTEIN"/>
    <property type="match status" value="1"/>
</dbReference>
<sequence length="149" mass="16524">MKKFIYSFLCISALISCDTNVQKTAEQAVDMMDGQKPTETLCFLTTGKAIKAEDRTLRDSTILKINVFEKQKVSGKFNWIPAEKDQRKGLFEGAKSGNTIKGAYTYTQEGVPKTATILIKLSGDKATVTTNKDKQDAMTLEVKKVNDCL</sequence>
<keyword evidence="2" id="KW-1185">Reference proteome</keyword>
<dbReference type="RefSeq" id="WP_093021251.1">
    <property type="nucleotide sequence ID" value="NZ_FPBK01000001.1"/>
</dbReference>
<proteinExistence type="predicted"/>
<dbReference type="EMBL" id="FPBK01000001">
    <property type="protein sequence ID" value="SFU27006.1"/>
    <property type="molecule type" value="Genomic_DNA"/>
</dbReference>
<dbReference type="AlphaFoldDB" id="A0A1I7ESW8"/>
<evidence type="ECO:0000313" key="2">
    <source>
        <dbReference type="Proteomes" id="UP000199138"/>
    </source>
</evidence>